<keyword evidence="2" id="KW-0472">Membrane</keyword>
<proteinExistence type="predicted"/>
<protein>
    <recommendedName>
        <fullName evidence="3">LysM domain-containing protein</fullName>
    </recommendedName>
</protein>
<feature type="compositionally biased region" description="Low complexity" evidence="1">
    <location>
        <begin position="369"/>
        <end position="411"/>
    </location>
</feature>
<dbReference type="InterPro" id="IPR036779">
    <property type="entry name" value="LysM_dom_sf"/>
</dbReference>
<dbReference type="CDD" id="cd00118">
    <property type="entry name" value="LysM"/>
    <property type="match status" value="1"/>
</dbReference>
<dbReference type="InterPro" id="IPR013783">
    <property type="entry name" value="Ig-like_fold"/>
</dbReference>
<dbReference type="Gene3D" id="3.10.350.10">
    <property type="entry name" value="LysM domain"/>
    <property type="match status" value="1"/>
</dbReference>
<evidence type="ECO:0000256" key="2">
    <source>
        <dbReference type="SAM" id="Phobius"/>
    </source>
</evidence>
<dbReference type="PANTHER" id="PTHR34700">
    <property type="entry name" value="POTASSIUM BINDING PROTEIN KBP"/>
    <property type="match status" value="1"/>
</dbReference>
<reference evidence="4" key="2">
    <citation type="submission" date="2020-09" db="EMBL/GenBank/DDBJ databases">
        <authorList>
            <person name="Sun Q."/>
            <person name="Kim S."/>
        </authorList>
    </citation>
    <scope>NUCLEOTIDE SEQUENCE</scope>
    <source>
        <strain evidence="4">KCTC 42651</strain>
    </source>
</reference>
<reference evidence="4" key="1">
    <citation type="journal article" date="2014" name="Int. J. Syst. Evol. Microbiol.">
        <title>Complete genome sequence of Corynebacterium casei LMG S-19264T (=DSM 44701T), isolated from a smear-ripened cheese.</title>
        <authorList>
            <consortium name="US DOE Joint Genome Institute (JGI-PGF)"/>
            <person name="Walter F."/>
            <person name="Albersmeier A."/>
            <person name="Kalinowski J."/>
            <person name="Ruckert C."/>
        </authorList>
    </citation>
    <scope>NUCLEOTIDE SEQUENCE</scope>
    <source>
        <strain evidence="4">KCTC 42651</strain>
    </source>
</reference>
<dbReference type="EMBL" id="BMZS01000012">
    <property type="protein sequence ID" value="GHD61106.1"/>
    <property type="molecule type" value="Genomic_DNA"/>
</dbReference>
<feature type="transmembrane region" description="Helical" evidence="2">
    <location>
        <begin position="6"/>
        <end position="27"/>
    </location>
</feature>
<feature type="compositionally biased region" description="Gly residues" evidence="1">
    <location>
        <begin position="326"/>
        <end position="336"/>
    </location>
</feature>
<evidence type="ECO:0000259" key="3">
    <source>
        <dbReference type="PROSITE" id="PS51782"/>
    </source>
</evidence>
<feature type="region of interest" description="Disordered" evidence="1">
    <location>
        <begin position="35"/>
        <end position="98"/>
    </location>
</feature>
<evidence type="ECO:0000313" key="4">
    <source>
        <dbReference type="EMBL" id="GHD61106.1"/>
    </source>
</evidence>
<feature type="compositionally biased region" description="Low complexity" evidence="1">
    <location>
        <begin position="307"/>
        <end position="325"/>
    </location>
</feature>
<comment type="caution">
    <text evidence="4">The sequence shown here is derived from an EMBL/GenBank/DDBJ whole genome shotgun (WGS) entry which is preliminary data.</text>
</comment>
<keyword evidence="5" id="KW-1185">Reference proteome</keyword>
<dbReference type="AlphaFoldDB" id="A0A918XWW1"/>
<feature type="region of interest" description="Disordered" evidence="1">
    <location>
        <begin position="369"/>
        <end position="413"/>
    </location>
</feature>
<dbReference type="PROSITE" id="PS51782">
    <property type="entry name" value="LYSM"/>
    <property type="match status" value="1"/>
</dbReference>
<dbReference type="SMART" id="SM00257">
    <property type="entry name" value="LysM"/>
    <property type="match status" value="1"/>
</dbReference>
<feature type="compositionally biased region" description="Low complexity" evidence="1">
    <location>
        <begin position="58"/>
        <end position="88"/>
    </location>
</feature>
<feature type="compositionally biased region" description="Low complexity" evidence="1">
    <location>
        <begin position="220"/>
        <end position="239"/>
    </location>
</feature>
<name>A0A918XWW1_9PROT</name>
<dbReference type="Gene3D" id="2.60.40.10">
    <property type="entry name" value="Immunoglobulins"/>
    <property type="match status" value="1"/>
</dbReference>
<keyword evidence="2" id="KW-1133">Transmembrane helix</keyword>
<gene>
    <name evidence="4" type="ORF">GCM10017083_48060</name>
</gene>
<evidence type="ECO:0000256" key="1">
    <source>
        <dbReference type="SAM" id="MobiDB-lite"/>
    </source>
</evidence>
<dbReference type="InterPro" id="IPR052196">
    <property type="entry name" value="Bact_Kbp"/>
</dbReference>
<feature type="domain" description="LysM" evidence="3">
    <location>
        <begin position="534"/>
        <end position="583"/>
    </location>
</feature>
<dbReference type="PANTHER" id="PTHR34700:SF4">
    <property type="entry name" value="PHAGE-LIKE ELEMENT PBSX PROTEIN XKDP"/>
    <property type="match status" value="1"/>
</dbReference>
<feature type="compositionally biased region" description="Low complexity" evidence="1">
    <location>
        <begin position="276"/>
        <end position="300"/>
    </location>
</feature>
<sequence length="587" mass="57625">MVAKPVTVGVVGVIVLASALVLNYFVLPGEETEPATKVAAPVAPPTAPPRQPDKVERPAAAGDAGKAAGPAEPAGSAAPSAPPAVAETPPRPSFDVVRVDPDGNTVIAGRGTPNTEIAIVDGDREIGRVTSDDRGEWVFVPPSKLSPGQRVLSLRELGDGKAESSEAVVLVIPEKGKDIAGRPAAEPGVPLAVVVPKEEGDGRRVAARVLQAPAAGPLDTAAAPASASAGASQPAGPAATRSAGTEASAGGLAAAEPTVSPPTASPPTASPPPTALQPSGTASSTAAAAAPGTGKAGAPPDIASTIPSPAGQPSPGVASGSPSGVQTGGTAAGGVAGDAAPSRQPGGPAATGSAASAVASSAARSAPGSVRLEAAPSPGAAPAAVVPGPATAPSAAPAAAPEPTAGPAEPSQLASAAPVVSAYPEAGPTAPADAAAEAGKAVAVDVIDYDDKGDVVFSGRAEPGSRVEVFIDDRKVGDTGADTEGRWTMRPAEPVAPGSYQLRVDKVAPSGTVQARVAFPFVRADPLTDLPNNRLVVIQPGNNLWRIATRVYGSGFRYVEIFDANKDQILDPDLIYPGQVFGLPRVN</sequence>
<feature type="region of interest" description="Disordered" evidence="1">
    <location>
        <begin position="220"/>
        <end position="354"/>
    </location>
</feature>
<dbReference type="Proteomes" id="UP000630353">
    <property type="component" value="Unassembled WGS sequence"/>
</dbReference>
<accession>A0A918XWW1</accession>
<keyword evidence="2" id="KW-0812">Transmembrane</keyword>
<dbReference type="Pfam" id="PF01476">
    <property type="entry name" value="LysM"/>
    <property type="match status" value="1"/>
</dbReference>
<dbReference type="RefSeq" id="WP_189994473.1">
    <property type="nucleotide sequence ID" value="NZ_BMZS01000012.1"/>
</dbReference>
<feature type="compositionally biased region" description="Pro residues" evidence="1">
    <location>
        <begin position="259"/>
        <end position="275"/>
    </location>
</feature>
<organism evidence="4 5">
    <name type="scientific">Thalassobaculum fulvum</name>
    <dbReference type="NCBI Taxonomy" id="1633335"/>
    <lineage>
        <taxon>Bacteria</taxon>
        <taxon>Pseudomonadati</taxon>
        <taxon>Pseudomonadota</taxon>
        <taxon>Alphaproteobacteria</taxon>
        <taxon>Rhodospirillales</taxon>
        <taxon>Thalassobaculaceae</taxon>
        <taxon>Thalassobaculum</taxon>
    </lineage>
</organism>
<evidence type="ECO:0000313" key="5">
    <source>
        <dbReference type="Proteomes" id="UP000630353"/>
    </source>
</evidence>
<dbReference type="InterPro" id="IPR018392">
    <property type="entry name" value="LysM"/>
</dbReference>